<dbReference type="KEGG" id="sdf:ACG33_13420"/>
<protein>
    <recommendedName>
        <fullName evidence="3">Plasmid maintenance system killer protein</fullName>
    </recommendedName>
</protein>
<dbReference type="Gene3D" id="3.30.2310.20">
    <property type="entry name" value="RelE-like"/>
    <property type="match status" value="1"/>
</dbReference>
<dbReference type="RefSeq" id="WP_066921955.1">
    <property type="nucleotide sequence ID" value="NZ_CP011971.1"/>
</dbReference>
<dbReference type="PANTHER" id="PTHR40266:SF2">
    <property type="entry name" value="TOXIN HIGB-1"/>
    <property type="match status" value="1"/>
</dbReference>
<organism evidence="1 2">
    <name type="scientific">Steroidobacter denitrificans</name>
    <dbReference type="NCBI Taxonomy" id="465721"/>
    <lineage>
        <taxon>Bacteria</taxon>
        <taxon>Pseudomonadati</taxon>
        <taxon>Pseudomonadota</taxon>
        <taxon>Gammaproteobacteria</taxon>
        <taxon>Steroidobacterales</taxon>
        <taxon>Steroidobacteraceae</taxon>
        <taxon>Steroidobacter</taxon>
    </lineage>
</organism>
<evidence type="ECO:0000313" key="1">
    <source>
        <dbReference type="EMBL" id="AMN48082.1"/>
    </source>
</evidence>
<dbReference type="STRING" id="465721.ACG33_13420"/>
<accession>A0A127FCE4</accession>
<dbReference type="Proteomes" id="UP000070250">
    <property type="component" value="Chromosome"/>
</dbReference>
<evidence type="ECO:0008006" key="3">
    <source>
        <dbReference type="Google" id="ProtNLM"/>
    </source>
</evidence>
<gene>
    <name evidence="1" type="ORF">ACG33_13420</name>
</gene>
<dbReference type="Pfam" id="PF05015">
    <property type="entry name" value="HigB-like_toxin"/>
    <property type="match status" value="1"/>
</dbReference>
<dbReference type="PANTHER" id="PTHR40266">
    <property type="entry name" value="TOXIN HIGB-1"/>
    <property type="match status" value="1"/>
</dbReference>
<dbReference type="InterPro" id="IPR035093">
    <property type="entry name" value="RelE/ParE_toxin_dom_sf"/>
</dbReference>
<dbReference type="AlphaFoldDB" id="A0A127FCE4"/>
<proteinExistence type="predicted"/>
<name>A0A127FCE4_STEDE</name>
<sequence length="98" mass="11375">MEVIFGNKKLALVETDEAAHTQLPISVITSCRKKLVLLRAAPDERTLRNWKSFHYEKLSGDREGQRSIRLNDQWRLIFQLDTSSSPPRIIVLEIADYH</sequence>
<dbReference type="EMBL" id="CP011971">
    <property type="protein sequence ID" value="AMN48082.1"/>
    <property type="molecule type" value="Genomic_DNA"/>
</dbReference>
<reference evidence="1 2" key="1">
    <citation type="submission" date="2015-06" db="EMBL/GenBank/DDBJ databases">
        <title>A Comprehensive Approach to Explore the Metabolic and Phylogenetic Diversity of Bacterial Steroid Degradation in the Environment: Testosterone as an Example.</title>
        <authorList>
            <person name="Yang F.-C."/>
            <person name="Chen Y.-L."/>
            <person name="Yu C.-P."/>
            <person name="Tang S.-L."/>
            <person name="Wang P.-H."/>
            <person name="Ismail W."/>
            <person name="Wang C.-H."/>
            <person name="Yang C.-Y."/>
            <person name="Chiang Y.-R."/>
        </authorList>
    </citation>
    <scope>NUCLEOTIDE SEQUENCE [LARGE SCALE GENOMIC DNA]</scope>
    <source>
        <strain evidence="1 2">DSM 18526</strain>
    </source>
</reference>
<keyword evidence="2" id="KW-1185">Reference proteome</keyword>
<evidence type="ECO:0000313" key="2">
    <source>
        <dbReference type="Proteomes" id="UP000070250"/>
    </source>
</evidence>
<dbReference type="SUPFAM" id="SSF143011">
    <property type="entry name" value="RelE-like"/>
    <property type="match status" value="1"/>
</dbReference>
<dbReference type="InterPro" id="IPR007711">
    <property type="entry name" value="HigB-1"/>
</dbReference>